<dbReference type="InterPro" id="IPR010664">
    <property type="entry name" value="LipoPS_assembly_LptC-rel"/>
</dbReference>
<gene>
    <name evidence="7" type="primary">lptC</name>
    <name evidence="7" type="ORF">H8792_002640</name>
</gene>
<dbReference type="RefSeq" id="WP_194947595.1">
    <property type="nucleotide sequence ID" value="NZ_JACBGI020000002.1"/>
</dbReference>
<organism evidence="7 8">
    <name type="scientific">Thiomicrorhabdus heinhorstiae</name>
    <dbReference type="NCBI Taxonomy" id="2748010"/>
    <lineage>
        <taxon>Bacteria</taxon>
        <taxon>Pseudomonadati</taxon>
        <taxon>Pseudomonadota</taxon>
        <taxon>Gammaproteobacteria</taxon>
        <taxon>Thiotrichales</taxon>
        <taxon>Piscirickettsiaceae</taxon>
        <taxon>Thiomicrorhabdus</taxon>
    </lineage>
</organism>
<protein>
    <submittedName>
        <fullName evidence="7">LPS export ABC transporter periplasmic protein LptC</fullName>
    </submittedName>
</protein>
<name>A0ABS0BWP1_9GAMM</name>
<dbReference type="PANTHER" id="PTHR37481">
    <property type="entry name" value="LIPOPOLYSACCHARIDE EXPORT SYSTEM PROTEIN LPTC"/>
    <property type="match status" value="1"/>
</dbReference>
<evidence type="ECO:0000256" key="6">
    <source>
        <dbReference type="SAM" id="Phobius"/>
    </source>
</evidence>
<dbReference type="NCBIfam" id="TIGR04409">
    <property type="entry name" value="LptC_YrbK"/>
    <property type="match status" value="1"/>
</dbReference>
<dbReference type="Gene3D" id="2.60.450.10">
    <property type="entry name" value="Lipopolysaccharide (LPS) transport protein A like domain"/>
    <property type="match status" value="1"/>
</dbReference>
<dbReference type="Pfam" id="PF06835">
    <property type="entry name" value="LptC"/>
    <property type="match status" value="1"/>
</dbReference>
<proteinExistence type="predicted"/>
<accession>A0ABS0BWP1</accession>
<keyword evidence="2" id="KW-0997">Cell inner membrane</keyword>
<evidence type="ECO:0000313" key="7">
    <source>
        <dbReference type="EMBL" id="MBF6057231.1"/>
    </source>
</evidence>
<evidence type="ECO:0000256" key="3">
    <source>
        <dbReference type="ARBA" id="ARBA00022692"/>
    </source>
</evidence>
<dbReference type="Proteomes" id="UP001193680">
    <property type="component" value="Unassembled WGS sequence"/>
</dbReference>
<evidence type="ECO:0000256" key="2">
    <source>
        <dbReference type="ARBA" id="ARBA00022519"/>
    </source>
</evidence>
<keyword evidence="4 6" id="KW-1133">Transmembrane helix</keyword>
<dbReference type="InterPro" id="IPR052363">
    <property type="entry name" value="LPS_export_LptC"/>
</dbReference>
<keyword evidence="8" id="KW-1185">Reference proteome</keyword>
<feature type="transmembrane region" description="Helical" evidence="6">
    <location>
        <begin position="6"/>
        <end position="22"/>
    </location>
</feature>
<comment type="caution">
    <text evidence="7">The sequence shown here is derived from an EMBL/GenBank/DDBJ whole genome shotgun (WGS) entry which is preliminary data.</text>
</comment>
<evidence type="ECO:0000313" key="8">
    <source>
        <dbReference type="Proteomes" id="UP001193680"/>
    </source>
</evidence>
<evidence type="ECO:0000256" key="5">
    <source>
        <dbReference type="ARBA" id="ARBA00023136"/>
    </source>
</evidence>
<evidence type="ECO:0000256" key="1">
    <source>
        <dbReference type="ARBA" id="ARBA00022475"/>
    </source>
</evidence>
<dbReference type="PANTHER" id="PTHR37481:SF1">
    <property type="entry name" value="LIPOPOLYSACCHARIDE EXPORT SYSTEM PROTEIN LPTC"/>
    <property type="match status" value="1"/>
</dbReference>
<dbReference type="EMBL" id="JACBGI020000002">
    <property type="protein sequence ID" value="MBF6057231.1"/>
    <property type="molecule type" value="Genomic_DNA"/>
</dbReference>
<keyword evidence="5 6" id="KW-0472">Membrane</keyword>
<sequence>MLSSRLALYLFTLGLAIIAIVLHNRFGPQSSSDEKTTQSPEKSQHQWLTENATLWRYQPEQQTIVHADKIENDGEFSKLTKPNLYLINERGSTSIQAEKGITDKNQVINLSENVEMKQFNDQSPNRLIGQLDTSSIKYNAASDFLQTEQKVIIQNDYGTTQAIGLEADLKNAEYRLLSQVKATYHMQSEAEIPPSDSPTP</sequence>
<evidence type="ECO:0000256" key="4">
    <source>
        <dbReference type="ARBA" id="ARBA00022989"/>
    </source>
</evidence>
<dbReference type="InterPro" id="IPR026265">
    <property type="entry name" value="LptC"/>
</dbReference>
<keyword evidence="3 6" id="KW-0812">Transmembrane</keyword>
<keyword evidence="1" id="KW-1003">Cell membrane</keyword>
<reference evidence="7 8" key="1">
    <citation type="submission" date="2020-11" db="EMBL/GenBank/DDBJ databases">
        <title>Sulfur oxidizing isolate from Hospital Hole Sinkhole.</title>
        <authorList>
            <person name="Scott K.M."/>
        </authorList>
    </citation>
    <scope>NUCLEOTIDE SEQUENCE [LARGE SCALE GENOMIC DNA]</scope>
    <source>
        <strain evidence="7 8">HH1</strain>
    </source>
</reference>